<dbReference type="PRINTS" id="PR00344">
    <property type="entry name" value="BCTRLSENSOR"/>
</dbReference>
<dbReference type="InterPro" id="IPR036097">
    <property type="entry name" value="HisK_dim/P_sf"/>
</dbReference>
<dbReference type="EC" id="2.7.13.3" evidence="2"/>
<dbReference type="RefSeq" id="WP_343827154.1">
    <property type="nucleotide sequence ID" value="NZ_BAAACI010000007.1"/>
</dbReference>
<reference evidence="8" key="1">
    <citation type="journal article" date="2019" name="Int. J. Syst. Evol. Microbiol.">
        <title>The Global Catalogue of Microorganisms (GCM) 10K type strain sequencing project: providing services to taxonomists for standard genome sequencing and annotation.</title>
        <authorList>
            <consortium name="The Broad Institute Genomics Platform"/>
            <consortium name="The Broad Institute Genome Sequencing Center for Infectious Disease"/>
            <person name="Wu L."/>
            <person name="Ma J."/>
        </authorList>
    </citation>
    <scope>NUCLEOTIDE SEQUENCE [LARGE SCALE GENOMIC DNA]</scope>
    <source>
        <strain evidence="8">JCM 1417</strain>
    </source>
</reference>
<dbReference type="InterPro" id="IPR035965">
    <property type="entry name" value="PAS-like_dom_sf"/>
</dbReference>
<dbReference type="SUPFAM" id="SSF55785">
    <property type="entry name" value="PYP-like sensor domain (PAS domain)"/>
    <property type="match status" value="1"/>
</dbReference>
<keyword evidence="4" id="KW-0418">Kinase</keyword>
<evidence type="ECO:0000259" key="6">
    <source>
        <dbReference type="PROSITE" id="PS50109"/>
    </source>
</evidence>
<dbReference type="InterPro" id="IPR004358">
    <property type="entry name" value="Sig_transdc_His_kin-like_C"/>
</dbReference>
<dbReference type="Proteomes" id="UP001501047">
    <property type="component" value="Unassembled WGS sequence"/>
</dbReference>
<dbReference type="SUPFAM" id="SSF55874">
    <property type="entry name" value="ATPase domain of HSP90 chaperone/DNA topoisomerase II/histidine kinase"/>
    <property type="match status" value="1"/>
</dbReference>
<organism evidence="7 8">
    <name type="scientific">Clostridium subterminale</name>
    <dbReference type="NCBI Taxonomy" id="1550"/>
    <lineage>
        <taxon>Bacteria</taxon>
        <taxon>Bacillati</taxon>
        <taxon>Bacillota</taxon>
        <taxon>Clostridia</taxon>
        <taxon>Eubacteriales</taxon>
        <taxon>Clostridiaceae</taxon>
        <taxon>Clostridium</taxon>
    </lineage>
</organism>
<feature type="domain" description="Histidine kinase" evidence="6">
    <location>
        <begin position="459"/>
        <end position="682"/>
    </location>
</feature>
<evidence type="ECO:0000256" key="1">
    <source>
        <dbReference type="ARBA" id="ARBA00000085"/>
    </source>
</evidence>
<dbReference type="EMBL" id="BAAACI010000007">
    <property type="protein sequence ID" value="GAA0775986.1"/>
    <property type="molecule type" value="Genomic_DNA"/>
</dbReference>
<dbReference type="Pfam" id="PF02518">
    <property type="entry name" value="HATPase_c"/>
    <property type="match status" value="1"/>
</dbReference>
<dbReference type="SMART" id="SM00388">
    <property type="entry name" value="HisKA"/>
    <property type="match status" value="1"/>
</dbReference>
<comment type="caution">
    <text evidence="7">The sequence shown here is derived from an EMBL/GenBank/DDBJ whole genome shotgun (WGS) entry which is preliminary data.</text>
</comment>
<dbReference type="Gene3D" id="3.30.450.20">
    <property type="entry name" value="PAS domain"/>
    <property type="match status" value="1"/>
</dbReference>
<dbReference type="PANTHER" id="PTHR43547:SF2">
    <property type="entry name" value="HYBRID SIGNAL TRANSDUCTION HISTIDINE KINASE C"/>
    <property type="match status" value="1"/>
</dbReference>
<evidence type="ECO:0000256" key="5">
    <source>
        <dbReference type="ARBA" id="ARBA00023012"/>
    </source>
</evidence>
<evidence type="ECO:0000256" key="4">
    <source>
        <dbReference type="ARBA" id="ARBA00022777"/>
    </source>
</evidence>
<dbReference type="Gene3D" id="3.30.565.10">
    <property type="entry name" value="Histidine kinase-like ATPase, C-terminal domain"/>
    <property type="match status" value="1"/>
</dbReference>
<dbReference type="SMART" id="SM00387">
    <property type="entry name" value="HATPase_c"/>
    <property type="match status" value="1"/>
</dbReference>
<keyword evidence="4" id="KW-0808">Transferase</keyword>
<dbReference type="InterPro" id="IPR003661">
    <property type="entry name" value="HisK_dim/P_dom"/>
</dbReference>
<keyword evidence="8" id="KW-1185">Reference proteome</keyword>
<proteinExistence type="predicted"/>
<accession>A0ABP3W7G7</accession>
<dbReference type="InterPro" id="IPR005467">
    <property type="entry name" value="His_kinase_dom"/>
</dbReference>
<dbReference type="CDD" id="cd00082">
    <property type="entry name" value="HisKA"/>
    <property type="match status" value="1"/>
</dbReference>
<dbReference type="PANTHER" id="PTHR43547">
    <property type="entry name" value="TWO-COMPONENT HISTIDINE KINASE"/>
    <property type="match status" value="1"/>
</dbReference>
<evidence type="ECO:0000256" key="3">
    <source>
        <dbReference type="ARBA" id="ARBA00022553"/>
    </source>
</evidence>
<keyword evidence="5" id="KW-0902">Two-component regulatory system</keyword>
<evidence type="ECO:0000313" key="8">
    <source>
        <dbReference type="Proteomes" id="UP001501047"/>
    </source>
</evidence>
<keyword evidence="3" id="KW-0597">Phosphoprotein</keyword>
<sequence length="715" mass="83618">MYNNLFNKTHLDQETINELIPILNEFDDCIWIKNIRGEYLAVNDSLCTLLGKDKKTLLHSNGLDIFDYSSFKFVIKDDLNVINRKKKSIMNEYLYINGREVILQAHKIPIINSDNSCYSFLAIAQVINTDELYYNNFIIDNNYKTLCNLITESEEKREQVSYEEIYEYLVDIYESMDINGTSLWIYDDFKKILIKKMCLGITETVSDKTTFPISDFYKDELINISTKMNSPTHLKSCEDFFCNTGFCQSYKYFLKDNYIIVLPIVYNNSRLLGILNLYYNNSFDTESNAKYMLRTSKRLALLLKNIYLSNQLTYQLQKKIKLENELSRFLNIAVDLYTIIDTKGYIKKISSNIPFILGWDFNDLKKTPIKTLIKSTNNSVNFKDILHTYNKKFYGGICEVKCKNNSFKLIEWYYYHQQETDEIFITGKDVTSFSKLEEKVASLEEKVKCEKFKTDFLANISHEFKTPLNIILASIQLELNRYNNVNDNNNIYYNRLNMIKQNSYRLLRLVDNLIDVTQVDSNNIKLYKENINAISYFEDIVDSVSQYIKKMSKNIIFDTNEEEVFLDCDPEKIQKVILNLISNSIKYTEVNGNICITLTTNLDENRLYISVKDDGVGIPTDSYDIIFERFKQADNLFIRRAEGSGIGLTLAKSFVELHGGEIWANKNLDKGSEFIFYLPIISVKDAKVNYFYNKVVDSRSEKLKIEFSDIYSYSN</sequence>
<dbReference type="InterPro" id="IPR003594">
    <property type="entry name" value="HATPase_dom"/>
</dbReference>
<evidence type="ECO:0000313" key="7">
    <source>
        <dbReference type="EMBL" id="GAA0775986.1"/>
    </source>
</evidence>
<name>A0ABP3W7G7_CLOSU</name>
<dbReference type="Gene3D" id="1.10.287.130">
    <property type="match status" value="1"/>
</dbReference>
<dbReference type="InterPro" id="IPR036890">
    <property type="entry name" value="HATPase_C_sf"/>
</dbReference>
<comment type="catalytic activity">
    <reaction evidence="1">
        <text>ATP + protein L-histidine = ADP + protein N-phospho-L-histidine.</text>
        <dbReference type="EC" id="2.7.13.3"/>
    </reaction>
</comment>
<dbReference type="PROSITE" id="PS50109">
    <property type="entry name" value="HIS_KIN"/>
    <property type="match status" value="1"/>
</dbReference>
<dbReference type="Pfam" id="PF00512">
    <property type="entry name" value="HisKA"/>
    <property type="match status" value="1"/>
</dbReference>
<evidence type="ECO:0000256" key="2">
    <source>
        <dbReference type="ARBA" id="ARBA00012438"/>
    </source>
</evidence>
<dbReference type="SUPFAM" id="SSF47384">
    <property type="entry name" value="Homodimeric domain of signal transducing histidine kinase"/>
    <property type="match status" value="1"/>
</dbReference>
<protein>
    <recommendedName>
        <fullName evidence="2">histidine kinase</fullName>
        <ecNumber evidence="2">2.7.13.3</ecNumber>
    </recommendedName>
</protein>
<gene>
    <name evidence="7" type="ORF">GCM10008908_28590</name>
</gene>